<dbReference type="SUPFAM" id="SSF50494">
    <property type="entry name" value="Trypsin-like serine proteases"/>
    <property type="match status" value="1"/>
</dbReference>
<dbReference type="FunFam" id="2.40.10.10:FF:000003">
    <property type="entry name" value="Transmembrane serine protease 3"/>
    <property type="match status" value="1"/>
</dbReference>
<keyword evidence="5" id="KW-0325">Glycoprotein</keyword>
<keyword evidence="9 12" id="KW-0812">Transmembrane</keyword>
<gene>
    <name evidence="12" type="primary">Tmprss3</name>
    <name evidence="12" type="ORF">AOXY_G10905</name>
</gene>
<keyword evidence="2 8" id="KW-0378">Hydrolase</keyword>
<dbReference type="Proteomes" id="UP001230051">
    <property type="component" value="Unassembled WGS sequence"/>
</dbReference>
<dbReference type="PROSITE" id="PS50240">
    <property type="entry name" value="TRYPSIN_DOM"/>
    <property type="match status" value="1"/>
</dbReference>
<dbReference type="SUPFAM" id="SSF57424">
    <property type="entry name" value="LDL receptor-like module"/>
    <property type="match status" value="1"/>
</dbReference>
<dbReference type="PANTHER" id="PTHR24252:SF27">
    <property type="entry name" value="TRANSMEMBRANE PROTEASE SERINE 3-LIKE"/>
    <property type="match status" value="1"/>
</dbReference>
<dbReference type="SUPFAM" id="SSF56487">
    <property type="entry name" value="SRCR-like"/>
    <property type="match status" value="1"/>
</dbReference>
<dbReference type="EMBL" id="JAGXEW010000009">
    <property type="protein sequence ID" value="KAK1168058.1"/>
    <property type="molecule type" value="Genomic_DNA"/>
</dbReference>
<keyword evidence="13" id="KW-1185">Reference proteome</keyword>
<evidence type="ECO:0000256" key="9">
    <source>
        <dbReference type="SAM" id="Phobius"/>
    </source>
</evidence>
<dbReference type="SMART" id="SM00192">
    <property type="entry name" value="LDLa"/>
    <property type="match status" value="1"/>
</dbReference>
<dbReference type="PROSITE" id="PS00134">
    <property type="entry name" value="TRYPSIN_HIS"/>
    <property type="match status" value="1"/>
</dbReference>
<dbReference type="InterPro" id="IPR018114">
    <property type="entry name" value="TRYPSIN_HIS"/>
</dbReference>
<dbReference type="AlphaFoldDB" id="A0AAD8DH52"/>
<evidence type="ECO:0000256" key="8">
    <source>
        <dbReference type="RuleBase" id="RU363034"/>
    </source>
</evidence>
<evidence type="ECO:0000256" key="1">
    <source>
        <dbReference type="ARBA" id="ARBA00022670"/>
    </source>
</evidence>
<dbReference type="InterPro" id="IPR036055">
    <property type="entry name" value="LDL_receptor-like_sf"/>
</dbReference>
<feature type="domain" description="SRCR" evidence="11">
    <location>
        <begin position="74"/>
        <end position="175"/>
    </location>
</feature>
<dbReference type="GO" id="GO:0016020">
    <property type="term" value="C:membrane"/>
    <property type="evidence" value="ECO:0007669"/>
    <property type="project" value="InterPro"/>
</dbReference>
<evidence type="ECO:0000256" key="7">
    <source>
        <dbReference type="PROSITE-ProRule" id="PRU00196"/>
    </source>
</evidence>
<name>A0AAD8DH52_ACIOX</name>
<comment type="caution">
    <text evidence="7">Lacks conserved residue(s) required for the propagation of feature annotation.</text>
</comment>
<keyword evidence="9" id="KW-1133">Transmembrane helix</keyword>
<dbReference type="PROSITE" id="PS50068">
    <property type="entry name" value="LDLRA_2"/>
    <property type="match status" value="1"/>
</dbReference>
<keyword evidence="1 8" id="KW-0645">Protease</keyword>
<dbReference type="SMART" id="SM00020">
    <property type="entry name" value="Tryp_SPc"/>
    <property type="match status" value="1"/>
</dbReference>
<dbReference type="InterPro" id="IPR043504">
    <property type="entry name" value="Peptidase_S1_PA_chymotrypsin"/>
</dbReference>
<dbReference type="InterPro" id="IPR001314">
    <property type="entry name" value="Peptidase_S1A"/>
</dbReference>
<dbReference type="InterPro" id="IPR001254">
    <property type="entry name" value="Trypsin_dom"/>
</dbReference>
<dbReference type="SMART" id="SM00202">
    <property type="entry name" value="SR"/>
    <property type="match status" value="1"/>
</dbReference>
<dbReference type="InterPro" id="IPR009003">
    <property type="entry name" value="Peptidase_S1_PA"/>
</dbReference>
<keyword evidence="9" id="KW-0472">Membrane</keyword>
<dbReference type="Pfam" id="PF15494">
    <property type="entry name" value="SRCR_2"/>
    <property type="match status" value="1"/>
</dbReference>
<feature type="domain" description="Peptidase S1" evidence="10">
    <location>
        <begin position="187"/>
        <end position="418"/>
    </location>
</feature>
<dbReference type="PROSITE" id="PS01209">
    <property type="entry name" value="LDLRA_1"/>
    <property type="match status" value="1"/>
</dbReference>
<evidence type="ECO:0000313" key="13">
    <source>
        <dbReference type="Proteomes" id="UP001230051"/>
    </source>
</evidence>
<dbReference type="PRINTS" id="PR00722">
    <property type="entry name" value="CHYMOTRYPSIN"/>
</dbReference>
<dbReference type="GO" id="GO:0006508">
    <property type="term" value="P:proteolysis"/>
    <property type="evidence" value="ECO:0007669"/>
    <property type="project" value="UniProtKB-KW"/>
</dbReference>
<dbReference type="Gene3D" id="4.10.400.10">
    <property type="entry name" value="Low-density Lipoprotein Receptor"/>
    <property type="match status" value="1"/>
</dbReference>
<dbReference type="CDD" id="cd00112">
    <property type="entry name" value="LDLa"/>
    <property type="match status" value="1"/>
</dbReference>
<dbReference type="Gene3D" id="3.10.250.10">
    <property type="entry name" value="SRCR-like domain"/>
    <property type="match status" value="1"/>
</dbReference>
<feature type="non-terminal residue" evidence="12">
    <location>
        <position position="424"/>
    </location>
</feature>
<dbReference type="InterPro" id="IPR002172">
    <property type="entry name" value="LDrepeatLR_classA_rpt"/>
</dbReference>
<dbReference type="InterPro" id="IPR033116">
    <property type="entry name" value="TRYPSIN_SER"/>
</dbReference>
<keyword evidence="3 8" id="KW-0720">Serine protease</keyword>
<dbReference type="CDD" id="cd00190">
    <property type="entry name" value="Tryp_SPc"/>
    <property type="match status" value="1"/>
</dbReference>
<feature type="disulfide bond" evidence="6">
    <location>
        <begin position="61"/>
        <end position="76"/>
    </location>
</feature>
<dbReference type="Pfam" id="PF00057">
    <property type="entry name" value="Ldl_recept_a"/>
    <property type="match status" value="1"/>
</dbReference>
<organism evidence="12 13">
    <name type="scientific">Acipenser oxyrinchus oxyrinchus</name>
    <dbReference type="NCBI Taxonomy" id="40147"/>
    <lineage>
        <taxon>Eukaryota</taxon>
        <taxon>Metazoa</taxon>
        <taxon>Chordata</taxon>
        <taxon>Craniata</taxon>
        <taxon>Vertebrata</taxon>
        <taxon>Euteleostomi</taxon>
        <taxon>Actinopterygii</taxon>
        <taxon>Chondrostei</taxon>
        <taxon>Acipenseriformes</taxon>
        <taxon>Acipenseridae</taxon>
        <taxon>Acipenser</taxon>
    </lineage>
</organism>
<accession>A0AAD8DH52</accession>
<evidence type="ECO:0000256" key="4">
    <source>
        <dbReference type="ARBA" id="ARBA00023157"/>
    </source>
</evidence>
<proteinExistence type="predicted"/>
<dbReference type="Gene3D" id="2.40.10.10">
    <property type="entry name" value="Trypsin-like serine proteases"/>
    <property type="match status" value="2"/>
</dbReference>
<dbReference type="InterPro" id="IPR036772">
    <property type="entry name" value="SRCR-like_dom_sf"/>
</dbReference>
<evidence type="ECO:0000259" key="11">
    <source>
        <dbReference type="PROSITE" id="PS50287"/>
    </source>
</evidence>
<evidence type="ECO:0000256" key="5">
    <source>
        <dbReference type="ARBA" id="ARBA00023180"/>
    </source>
</evidence>
<dbReference type="PROSITE" id="PS50287">
    <property type="entry name" value="SRCR_2"/>
    <property type="match status" value="1"/>
</dbReference>
<sequence>LDATKTLKCYILAYKKALLIACCVLVVLILSIAIGVSVTYSCTGKFRCGTSSQCVRKTARCDGVTDCDQGEDEFRCVRLSGRNSVLQIYTGGSWKTVCSEDWNETYGNTACRQLGYSRYGNSSSLPVSEIEYQFQKDLISISLSQPAGHIFKIHNVTHISRTHCTSGKVTSLKCLECGSRPRYSPRIVGGNESKVGQFPWQVSLHFEREHLCGGSIITSRWILTAAHCVYGFAFPSSWTVHVGITDQPVAGGMAYTVKKIMHHKKYRPKALHYDIALMKLTTSIINDGNVEPICLPNYGEEFADGKMCWISGWGAMYDGGEGTVAMNYAQIPLLSNKVCNQPDVYQGFITPTMICAGYLEGGIDSCQGDSGGPLACEDSNVWKLAGATSWGLGCAEKNKPGVYTRITECLDWIHEQMEREEALF</sequence>
<evidence type="ECO:0000313" key="12">
    <source>
        <dbReference type="EMBL" id="KAK1168058.1"/>
    </source>
</evidence>
<dbReference type="PANTHER" id="PTHR24252">
    <property type="entry name" value="ACROSIN-RELATED"/>
    <property type="match status" value="1"/>
</dbReference>
<dbReference type="GO" id="GO:0004252">
    <property type="term" value="F:serine-type endopeptidase activity"/>
    <property type="evidence" value="ECO:0007669"/>
    <property type="project" value="InterPro"/>
</dbReference>
<dbReference type="InterPro" id="IPR001190">
    <property type="entry name" value="SRCR"/>
</dbReference>
<evidence type="ECO:0000256" key="6">
    <source>
        <dbReference type="PROSITE-ProRule" id="PRU00124"/>
    </source>
</evidence>
<keyword evidence="4 6" id="KW-1015">Disulfide bond</keyword>
<dbReference type="Pfam" id="PF00089">
    <property type="entry name" value="Trypsin"/>
    <property type="match status" value="1"/>
</dbReference>
<evidence type="ECO:0000259" key="10">
    <source>
        <dbReference type="PROSITE" id="PS50240"/>
    </source>
</evidence>
<dbReference type="InterPro" id="IPR023415">
    <property type="entry name" value="LDLR_class-A_CS"/>
</dbReference>
<evidence type="ECO:0000256" key="3">
    <source>
        <dbReference type="ARBA" id="ARBA00022825"/>
    </source>
</evidence>
<comment type="caution">
    <text evidence="12">The sequence shown here is derived from an EMBL/GenBank/DDBJ whole genome shotgun (WGS) entry which is preliminary data.</text>
</comment>
<evidence type="ECO:0000256" key="2">
    <source>
        <dbReference type="ARBA" id="ARBA00022801"/>
    </source>
</evidence>
<feature type="disulfide bond" evidence="6">
    <location>
        <begin position="42"/>
        <end position="54"/>
    </location>
</feature>
<reference evidence="12" key="1">
    <citation type="submission" date="2022-02" db="EMBL/GenBank/DDBJ databases">
        <title>Atlantic sturgeon de novo genome assembly.</title>
        <authorList>
            <person name="Stock M."/>
            <person name="Klopp C."/>
            <person name="Guiguen Y."/>
            <person name="Cabau C."/>
            <person name="Parinello H."/>
            <person name="Santidrian Yebra-Pimentel E."/>
            <person name="Kuhl H."/>
            <person name="Dirks R.P."/>
            <person name="Guessner J."/>
            <person name="Wuertz S."/>
            <person name="Du K."/>
            <person name="Schartl M."/>
        </authorList>
    </citation>
    <scope>NUCLEOTIDE SEQUENCE</scope>
    <source>
        <strain evidence="12">STURGEONOMICS-FGT-2020</strain>
        <tissue evidence="12">Whole blood</tissue>
    </source>
</reference>
<protein>
    <submittedName>
        <fullName evidence="12">Transmembrane protease serine 3</fullName>
    </submittedName>
</protein>
<feature type="transmembrane region" description="Helical" evidence="9">
    <location>
        <begin position="17"/>
        <end position="40"/>
    </location>
</feature>
<dbReference type="PROSITE" id="PS00135">
    <property type="entry name" value="TRYPSIN_SER"/>
    <property type="match status" value="1"/>
</dbReference>